<dbReference type="InterPro" id="IPR036869">
    <property type="entry name" value="J_dom_sf"/>
</dbReference>
<feature type="compositionally biased region" description="Pro residues" evidence="1">
    <location>
        <begin position="222"/>
        <end position="241"/>
    </location>
</feature>
<sequence>MPSSSSSADLQRHWALFGLPTTSSVEDIRKKYLELAVEGPYRHPDKGGTKEGFQHLQEAYAALRKELEERQVESAVAAHSRCRDDCHFGHFAPTSERTRWTTCTAEELRQKRMERREEFSWKQDCIARHYKEQLRQAEEDYQQHEHERRVGKKDMRPKEEFMEDYVKPVRAKWQNVLGQEDSHTTSGRSHKAPPSPSQSTSKSASPPMPRRKTSDIGSASAAPPPPPPTYPPDAPSPPSHKPTPRRTATPGRPPVHPATRPSRSSSVPRFATVYPRPPILRPQNFERQQPAAAAAVSGNAQPKDQHFVGGAGAEVGCAEGSCVEGGEGRGGNAVGEMLGSVARDVPSASAVPPYEFPRQTSEANIDSLSSESPANPPTGGSSEGKKIILVSKWDSDPKTLYDKNNLLLISVSKGDVDDPETLYDKNNLFLKRDDIHPDSKVWDVVQLVNAENTPHSFTVVGLDGQALPKAGEMTVSEAAHTQPMREGEMEVGRVYSLSVKSTTAGQYSSGSGTQETSTDQQDTPTDANGCRQQ</sequence>
<feature type="domain" description="J" evidence="2">
    <location>
        <begin position="12"/>
        <end position="77"/>
    </location>
</feature>
<dbReference type="VEuPathDB" id="CryptoDB:Vbra_7346"/>
<feature type="compositionally biased region" description="Polar residues" evidence="1">
    <location>
        <begin position="358"/>
        <end position="373"/>
    </location>
</feature>
<evidence type="ECO:0000256" key="1">
    <source>
        <dbReference type="SAM" id="MobiDB-lite"/>
    </source>
</evidence>
<dbReference type="Proteomes" id="UP000041254">
    <property type="component" value="Unassembled WGS sequence"/>
</dbReference>
<dbReference type="Gene3D" id="1.10.287.110">
    <property type="entry name" value="DnaJ domain"/>
    <property type="match status" value="1"/>
</dbReference>
<reference evidence="3 4" key="1">
    <citation type="submission" date="2014-11" db="EMBL/GenBank/DDBJ databases">
        <authorList>
            <person name="Zhu J."/>
            <person name="Qi W."/>
            <person name="Song R."/>
        </authorList>
    </citation>
    <scope>NUCLEOTIDE SEQUENCE [LARGE SCALE GENOMIC DNA]</scope>
</reference>
<keyword evidence="4" id="KW-1185">Reference proteome</keyword>
<feature type="region of interest" description="Disordered" evidence="1">
    <location>
        <begin position="502"/>
        <end position="533"/>
    </location>
</feature>
<accession>A0A0G4EGS3</accession>
<evidence type="ECO:0000259" key="2">
    <source>
        <dbReference type="PROSITE" id="PS50076"/>
    </source>
</evidence>
<gene>
    <name evidence="3" type="ORF">Vbra_7346</name>
</gene>
<dbReference type="EMBL" id="CDMY01000225">
    <property type="protein sequence ID" value="CEL94673.1"/>
    <property type="molecule type" value="Genomic_DNA"/>
</dbReference>
<name>A0A0G4EGS3_VITBC</name>
<feature type="compositionally biased region" description="Basic and acidic residues" evidence="1">
    <location>
        <begin position="138"/>
        <end position="167"/>
    </location>
</feature>
<evidence type="ECO:0000313" key="4">
    <source>
        <dbReference type="Proteomes" id="UP000041254"/>
    </source>
</evidence>
<dbReference type="PROSITE" id="PS50076">
    <property type="entry name" value="DNAJ_2"/>
    <property type="match status" value="1"/>
</dbReference>
<dbReference type="SUPFAM" id="SSF46565">
    <property type="entry name" value="Chaperone J-domain"/>
    <property type="match status" value="1"/>
</dbReference>
<feature type="region of interest" description="Disordered" evidence="1">
    <location>
        <begin position="138"/>
        <end position="307"/>
    </location>
</feature>
<feature type="region of interest" description="Disordered" evidence="1">
    <location>
        <begin position="346"/>
        <end position="386"/>
    </location>
</feature>
<dbReference type="InterPro" id="IPR001623">
    <property type="entry name" value="DnaJ_domain"/>
</dbReference>
<proteinExistence type="predicted"/>
<protein>
    <recommendedName>
        <fullName evidence="2">J domain-containing protein</fullName>
    </recommendedName>
</protein>
<dbReference type="AlphaFoldDB" id="A0A0G4EGS3"/>
<organism evidence="3 4">
    <name type="scientific">Vitrella brassicaformis (strain CCMP3155)</name>
    <dbReference type="NCBI Taxonomy" id="1169540"/>
    <lineage>
        <taxon>Eukaryota</taxon>
        <taxon>Sar</taxon>
        <taxon>Alveolata</taxon>
        <taxon>Colpodellida</taxon>
        <taxon>Vitrellaceae</taxon>
        <taxon>Vitrella</taxon>
    </lineage>
</organism>
<evidence type="ECO:0000313" key="3">
    <source>
        <dbReference type="EMBL" id="CEL94673.1"/>
    </source>
</evidence>
<dbReference type="InParanoid" id="A0A0G4EGS3"/>
<dbReference type="SMART" id="SM00271">
    <property type="entry name" value="DnaJ"/>
    <property type="match status" value="1"/>
</dbReference>